<feature type="compositionally biased region" description="Polar residues" evidence="1">
    <location>
        <begin position="1"/>
        <end position="11"/>
    </location>
</feature>
<reference evidence="4" key="2">
    <citation type="submission" date="2025-04" db="UniProtKB">
        <authorList>
            <consortium name="RefSeq"/>
        </authorList>
    </citation>
    <scope>IDENTIFICATION</scope>
    <source>
        <tissue evidence="4">Whole body</tissue>
    </source>
</reference>
<feature type="region of interest" description="Disordered" evidence="1">
    <location>
        <begin position="1"/>
        <end position="29"/>
    </location>
</feature>
<dbReference type="RefSeq" id="XP_025407769.1">
    <property type="nucleotide sequence ID" value="XM_025551984.1"/>
</dbReference>
<evidence type="ECO:0000313" key="2">
    <source>
        <dbReference type="EMBL" id="MBY77767.1"/>
    </source>
</evidence>
<proteinExistence type="predicted"/>
<name>A0A2S2QJ60_9HEMI</name>
<reference evidence="2" key="1">
    <citation type="submission" date="2018-04" db="EMBL/GenBank/DDBJ databases">
        <title>Transcriptome assembly of Sipha flava.</title>
        <authorList>
            <person name="Scully E.D."/>
            <person name="Geib S.M."/>
            <person name="Palmer N.A."/>
            <person name="Koch K."/>
            <person name="Bradshaw J."/>
            <person name="Heng-Moss T."/>
            <person name="Sarath G."/>
        </authorList>
    </citation>
    <scope>NUCLEOTIDE SEQUENCE</scope>
</reference>
<accession>A0A2S2QJ60</accession>
<dbReference type="AlphaFoldDB" id="A0A2S2QJ60"/>
<gene>
    <name evidence="4" type="primary">LOC112681699</name>
    <name evidence="2" type="ORF">g.18424</name>
</gene>
<dbReference type="EMBL" id="GGMS01008564">
    <property type="protein sequence ID" value="MBY77767.1"/>
    <property type="molecule type" value="Transcribed_RNA"/>
</dbReference>
<dbReference type="Proteomes" id="UP000694846">
    <property type="component" value="Unplaced"/>
</dbReference>
<dbReference type="GeneID" id="112681699"/>
<sequence>MLTNMSSSFEQNENDRSRHQSKIPTTSNNLTCQKNNNLQIILPNGVPSTSTTPYEKLSNSENVSCAHIRKLNFIKNSDKNIPAPSEQFLVGVNCAVIKLLQEIEKNHKFCANKNSNRLPKSRKRR</sequence>
<organism evidence="2">
    <name type="scientific">Sipha flava</name>
    <name type="common">yellow sugarcane aphid</name>
    <dbReference type="NCBI Taxonomy" id="143950"/>
    <lineage>
        <taxon>Eukaryota</taxon>
        <taxon>Metazoa</taxon>
        <taxon>Ecdysozoa</taxon>
        <taxon>Arthropoda</taxon>
        <taxon>Hexapoda</taxon>
        <taxon>Insecta</taxon>
        <taxon>Pterygota</taxon>
        <taxon>Neoptera</taxon>
        <taxon>Paraneoptera</taxon>
        <taxon>Hemiptera</taxon>
        <taxon>Sternorrhyncha</taxon>
        <taxon>Aphidomorpha</taxon>
        <taxon>Aphidoidea</taxon>
        <taxon>Aphididae</taxon>
        <taxon>Sipha</taxon>
    </lineage>
</organism>
<evidence type="ECO:0000313" key="4">
    <source>
        <dbReference type="RefSeq" id="XP_025407769.1"/>
    </source>
</evidence>
<keyword evidence="3" id="KW-1185">Reference proteome</keyword>
<protein>
    <submittedName>
        <fullName evidence="4">Uncharacterized protein LOC112681699</fullName>
    </submittedName>
</protein>
<dbReference type="OrthoDB" id="6606078at2759"/>
<evidence type="ECO:0000313" key="3">
    <source>
        <dbReference type="Proteomes" id="UP000694846"/>
    </source>
</evidence>
<evidence type="ECO:0000256" key="1">
    <source>
        <dbReference type="SAM" id="MobiDB-lite"/>
    </source>
</evidence>